<feature type="compositionally biased region" description="Basic and acidic residues" evidence="1">
    <location>
        <begin position="84"/>
        <end position="93"/>
    </location>
</feature>
<dbReference type="Proteomes" id="UP001163687">
    <property type="component" value="Chromosome"/>
</dbReference>
<evidence type="ECO:0000313" key="2">
    <source>
        <dbReference type="EMBL" id="BDG61275.1"/>
    </source>
</evidence>
<accession>A0AA35CL22</accession>
<reference evidence="2" key="1">
    <citation type="submission" date="2022-03" db="EMBL/GenBank/DDBJ databases">
        <title>Complete genome sequence of Caldinitratiruptor microaerophilus.</title>
        <authorList>
            <person name="Mukaiyama R."/>
            <person name="Nishiyama T."/>
            <person name="Ueda K."/>
        </authorList>
    </citation>
    <scope>NUCLEOTIDE SEQUENCE</scope>
    <source>
        <strain evidence="2">JCM 16183</strain>
    </source>
</reference>
<proteinExistence type="predicted"/>
<dbReference type="KEGG" id="cmic:caldi_23650"/>
<evidence type="ECO:0000313" key="3">
    <source>
        <dbReference type="Proteomes" id="UP001163687"/>
    </source>
</evidence>
<protein>
    <submittedName>
        <fullName evidence="2">Uncharacterized protein</fullName>
    </submittedName>
</protein>
<dbReference type="EMBL" id="AP025628">
    <property type="protein sequence ID" value="BDG61275.1"/>
    <property type="molecule type" value="Genomic_DNA"/>
</dbReference>
<dbReference type="RefSeq" id="WP_264841934.1">
    <property type="nucleotide sequence ID" value="NZ_AP025628.1"/>
</dbReference>
<name>A0AA35CL22_9FIRM</name>
<organism evidence="2 3">
    <name type="scientific">Caldinitratiruptor microaerophilus</name>
    <dbReference type="NCBI Taxonomy" id="671077"/>
    <lineage>
        <taxon>Bacteria</taxon>
        <taxon>Bacillati</taxon>
        <taxon>Bacillota</taxon>
        <taxon>Clostridia</taxon>
        <taxon>Eubacteriales</taxon>
        <taxon>Symbiobacteriaceae</taxon>
        <taxon>Caldinitratiruptor</taxon>
    </lineage>
</organism>
<keyword evidence="3" id="KW-1185">Reference proteome</keyword>
<dbReference type="AlphaFoldDB" id="A0AA35CL22"/>
<gene>
    <name evidence="2" type="ORF">caldi_23650</name>
</gene>
<feature type="region of interest" description="Disordered" evidence="1">
    <location>
        <begin position="28"/>
        <end position="133"/>
    </location>
</feature>
<evidence type="ECO:0000256" key="1">
    <source>
        <dbReference type="SAM" id="MobiDB-lite"/>
    </source>
</evidence>
<sequence>MTFFWWLVIIVAAALALWYAYSRTPVVRRSPGGEGRRDAAGVGDAGPNGKGDRHTSFIPEFFPRLGGTGRTDARVTGGAGPAGREARAADARPEGSAAPAPDPGHLAAGTATGAGGPPVTPLPGNEDQAPRRS</sequence>